<dbReference type="PANTHER" id="PTHR43429">
    <property type="entry name" value="PYRIDINE NUCLEOTIDE-DISULFIDE OXIDOREDUCTASE DOMAIN-CONTAINING"/>
    <property type="match status" value="1"/>
</dbReference>
<evidence type="ECO:0000259" key="4">
    <source>
        <dbReference type="Pfam" id="PF07992"/>
    </source>
</evidence>
<keyword evidence="3" id="KW-0274">FAD</keyword>
<dbReference type="InterPro" id="IPR023753">
    <property type="entry name" value="FAD/NAD-binding_dom"/>
</dbReference>
<reference evidence="7" key="1">
    <citation type="submission" date="2016-11" db="EMBL/GenBank/DDBJ databases">
        <authorList>
            <person name="Varghese N."/>
            <person name="Submissions S."/>
        </authorList>
    </citation>
    <scope>NUCLEOTIDE SEQUENCE [LARGE SCALE GENOMIC DNA]</scope>
    <source>
        <strain evidence="7">DSM 18095</strain>
    </source>
</reference>
<dbReference type="Pfam" id="PF07992">
    <property type="entry name" value="Pyr_redox_2"/>
    <property type="match status" value="1"/>
</dbReference>
<evidence type="ECO:0000313" key="7">
    <source>
        <dbReference type="Proteomes" id="UP000184114"/>
    </source>
</evidence>
<keyword evidence="7" id="KW-1185">Reference proteome</keyword>
<dbReference type="Proteomes" id="UP000184114">
    <property type="component" value="Unassembled WGS sequence"/>
</dbReference>
<dbReference type="PANTHER" id="PTHR43429:SF3">
    <property type="entry name" value="NITRITE REDUCTASE [NAD(P)H]"/>
    <property type="match status" value="1"/>
</dbReference>
<dbReference type="GeneID" id="90994173"/>
<sequence>MRYVILGSSAAGVNGAKEIRKLDPNGEIIMISKDETIYSRCILHHYMSRHRTMNRLRFVEGDFFERYRIKWVGGTEAIGLNAEKKEVYLSNGETVGYDKLLIGTGSNSFFPPIENMNKAKNVLGFRNIDDCIEIMEKIDKLDNIVIMGGGLVGVDALIGLIDSKKNLYLVEMQDRLLSIQLDKRAAKTYEDAFRRRGVNFYFGVGAQKLNLHEEDNIKSLTLSNGEEIPCELLIVTAGVRANIGFLKDSTIEVDKKGLIIDRSGRTNDSDVYGAGDVTGRGPIWPVAVKEGVIAGSNMVGVHREMTDFFTSKSTMNFFGIPTMSLGINEPLDSSYSVEIEEDIKGNYKKVIHKDGKIYGAILQGDLSYAGVLTQLIRENIDISKVKKPIFKIDYSDFFNITDNFEFSYE</sequence>
<dbReference type="InterPro" id="IPR050260">
    <property type="entry name" value="FAD-bd_OxRdtase"/>
</dbReference>
<evidence type="ECO:0000256" key="2">
    <source>
        <dbReference type="ARBA" id="ARBA00022630"/>
    </source>
</evidence>
<dbReference type="Pfam" id="PF18267">
    <property type="entry name" value="Rubredoxin_C"/>
    <property type="match status" value="1"/>
</dbReference>
<proteinExistence type="predicted"/>
<dbReference type="AlphaFoldDB" id="A0A1M4XMT3"/>
<evidence type="ECO:0000256" key="1">
    <source>
        <dbReference type="ARBA" id="ARBA00001974"/>
    </source>
</evidence>
<dbReference type="Gene3D" id="3.50.50.60">
    <property type="entry name" value="FAD/NAD(P)-binding domain"/>
    <property type="match status" value="2"/>
</dbReference>
<dbReference type="SUPFAM" id="SSF51905">
    <property type="entry name" value="FAD/NAD(P)-binding domain"/>
    <property type="match status" value="2"/>
</dbReference>
<dbReference type="Gene3D" id="3.30.390.30">
    <property type="match status" value="1"/>
</dbReference>
<comment type="cofactor">
    <cofactor evidence="1">
        <name>FAD</name>
        <dbReference type="ChEBI" id="CHEBI:57692"/>
    </cofactor>
</comment>
<evidence type="ECO:0000313" key="6">
    <source>
        <dbReference type="EMBL" id="SHE94904.1"/>
    </source>
</evidence>
<evidence type="ECO:0000259" key="5">
    <source>
        <dbReference type="Pfam" id="PF18267"/>
    </source>
</evidence>
<keyword evidence="2" id="KW-0285">Flavoprotein</keyword>
<dbReference type="InterPro" id="IPR036188">
    <property type="entry name" value="FAD/NAD-bd_sf"/>
</dbReference>
<protein>
    <submittedName>
        <fullName evidence="6">NAD(P)H-dependent nitrate reductase diaphorase subunit</fullName>
    </submittedName>
</protein>
<dbReference type="InterPro" id="IPR016156">
    <property type="entry name" value="FAD/NAD-linked_Rdtase_dimer_sf"/>
</dbReference>
<feature type="domain" description="NADH-rubredoxin oxidoreductase C-terminal" evidence="5">
    <location>
        <begin position="314"/>
        <end position="379"/>
    </location>
</feature>
<evidence type="ECO:0000256" key="3">
    <source>
        <dbReference type="ARBA" id="ARBA00022827"/>
    </source>
</evidence>
<dbReference type="GO" id="GO:0016491">
    <property type="term" value="F:oxidoreductase activity"/>
    <property type="evidence" value="ECO:0007669"/>
    <property type="project" value="InterPro"/>
</dbReference>
<dbReference type="STRING" id="1123404.SAMN02745784_02313"/>
<dbReference type="RefSeq" id="WP_072976403.1">
    <property type="nucleotide sequence ID" value="NZ_FQTY01000012.1"/>
</dbReference>
<accession>A0A1M4XMT3</accession>
<feature type="domain" description="FAD/NAD(P)-binding" evidence="4">
    <location>
        <begin position="2"/>
        <end position="291"/>
    </location>
</feature>
<dbReference type="InterPro" id="IPR041575">
    <property type="entry name" value="Rubredoxin_C"/>
</dbReference>
<dbReference type="PRINTS" id="PR00368">
    <property type="entry name" value="FADPNR"/>
</dbReference>
<name>A0A1M4XMT3_9FIRM</name>
<organism evidence="6 7">
    <name type="scientific">Tissierella praeacuta DSM 18095</name>
    <dbReference type="NCBI Taxonomy" id="1123404"/>
    <lineage>
        <taxon>Bacteria</taxon>
        <taxon>Bacillati</taxon>
        <taxon>Bacillota</taxon>
        <taxon>Tissierellia</taxon>
        <taxon>Tissierellales</taxon>
        <taxon>Tissierellaceae</taxon>
        <taxon>Tissierella</taxon>
    </lineage>
</organism>
<dbReference type="EMBL" id="FQTY01000012">
    <property type="protein sequence ID" value="SHE94904.1"/>
    <property type="molecule type" value="Genomic_DNA"/>
</dbReference>
<gene>
    <name evidence="6" type="ORF">SAMN02745784_02313</name>
</gene>